<accession>A0A4S5EU34</accession>
<reference evidence="2 3" key="1">
    <citation type="submission" date="2019-04" db="EMBL/GenBank/DDBJ databases">
        <title>Draft genome sequences for three unisolated Alnus-infective Frankia Sp+ strains, AgTrS, AiOr and AvVan, the first sequenced Frankia strains able to sporulate in-planta.</title>
        <authorList>
            <person name="Bethencourt L."/>
            <person name="Vautrin F."/>
            <person name="Taib N."/>
            <person name="Dubost A."/>
            <person name="Castro-Garcia L."/>
            <person name="Imbaud O."/>
            <person name="Abrouk D."/>
            <person name="Fournier P."/>
            <person name="Briolay J."/>
            <person name="Nguyen A."/>
            <person name="Normand P."/>
            <person name="Fernandez M.P."/>
            <person name="Brochier-Armanet C."/>
            <person name="Herrera-Belaroussi A."/>
        </authorList>
    </citation>
    <scope>NUCLEOTIDE SEQUENCE [LARGE SCALE GENOMIC DNA]</scope>
    <source>
        <strain evidence="2 3">AvVan</strain>
    </source>
</reference>
<keyword evidence="3" id="KW-1185">Reference proteome</keyword>
<dbReference type="AlphaFoldDB" id="A0A4S5EU34"/>
<dbReference type="OrthoDB" id="9984505at2"/>
<dbReference type="EMBL" id="SSXH01000041">
    <property type="protein sequence ID" value="THJ75813.1"/>
    <property type="molecule type" value="Genomic_DNA"/>
</dbReference>
<dbReference type="RefSeq" id="WP_136446857.1">
    <property type="nucleotide sequence ID" value="NZ_CADCWT010000092.1"/>
</dbReference>
<dbReference type="Proteomes" id="UP000305282">
    <property type="component" value="Unassembled WGS sequence"/>
</dbReference>
<feature type="region of interest" description="Disordered" evidence="1">
    <location>
        <begin position="51"/>
        <end position="89"/>
    </location>
</feature>
<sequence>MDGVAYAKSNTVLAHGGERISIRAGEPWDAGDPLVAAYPDMFAPTLEAVRSTTDPSGLRRVAAGPPQVEAATRAPGERRAVRARPRTSQ</sequence>
<protein>
    <submittedName>
        <fullName evidence="2">Uncharacterized protein</fullName>
    </submittedName>
</protein>
<evidence type="ECO:0000313" key="3">
    <source>
        <dbReference type="Proteomes" id="UP000305282"/>
    </source>
</evidence>
<comment type="caution">
    <text evidence="2">The sequence shown here is derived from an EMBL/GenBank/DDBJ whole genome shotgun (WGS) entry which is preliminary data.</text>
</comment>
<organism evidence="2 3">
    <name type="scientific">Candidatus Frankia alpina</name>
    <dbReference type="NCBI Taxonomy" id="2699483"/>
    <lineage>
        <taxon>Bacteria</taxon>
        <taxon>Bacillati</taxon>
        <taxon>Actinomycetota</taxon>
        <taxon>Actinomycetes</taxon>
        <taxon>Frankiales</taxon>
        <taxon>Frankiaceae</taxon>
        <taxon>Frankia</taxon>
    </lineage>
</organism>
<evidence type="ECO:0000313" key="2">
    <source>
        <dbReference type="EMBL" id="THJ75813.1"/>
    </source>
</evidence>
<name>A0A4S5EU34_9ACTN</name>
<evidence type="ECO:0000256" key="1">
    <source>
        <dbReference type="SAM" id="MobiDB-lite"/>
    </source>
</evidence>
<proteinExistence type="predicted"/>
<gene>
    <name evidence="2" type="ORF">E7Y31_03290</name>
</gene>